<feature type="region of interest" description="Disordered" evidence="1">
    <location>
        <begin position="112"/>
        <end position="199"/>
    </location>
</feature>
<feature type="region of interest" description="Disordered" evidence="1">
    <location>
        <begin position="1"/>
        <end position="66"/>
    </location>
</feature>
<feature type="compositionally biased region" description="Low complexity" evidence="1">
    <location>
        <begin position="7"/>
        <end position="18"/>
    </location>
</feature>
<sequence>MKLGANKQQLPKQSLLSQDTKAIAYSGRSQPLDKTVRTPPVAESPNVAASNKNGLQQDKSQPQPQVKAIEVHALPIHNIKTSDFGVQKEPVQISQKTAEAVTVANLAYEDAYPNYDGDGNPVQAGSGRKVLKSRNRSTRREPSVLEGENAGSGDRLHEGGTTSEEHTDAADESANDALHRGKSRYVYVTKRPRAGMAAN</sequence>
<evidence type="ECO:0000256" key="1">
    <source>
        <dbReference type="SAM" id="MobiDB-lite"/>
    </source>
</evidence>
<feature type="compositionally biased region" description="Basic and acidic residues" evidence="1">
    <location>
        <begin position="154"/>
        <end position="169"/>
    </location>
</feature>
<proteinExistence type="predicted"/>
<reference evidence="3" key="1">
    <citation type="submission" date="2022-11" db="UniProtKB">
        <authorList>
            <consortium name="WormBaseParasite"/>
        </authorList>
    </citation>
    <scope>IDENTIFICATION</scope>
</reference>
<keyword evidence="2" id="KW-1185">Reference proteome</keyword>
<feature type="compositionally biased region" description="Polar residues" evidence="1">
    <location>
        <begin position="47"/>
        <end position="64"/>
    </location>
</feature>
<dbReference type="WBParaSite" id="jg24012">
    <property type="protein sequence ID" value="jg24012"/>
    <property type="gene ID" value="jg24012"/>
</dbReference>
<accession>A0A915DWT0</accession>
<evidence type="ECO:0000313" key="3">
    <source>
        <dbReference type="WBParaSite" id="jg24012"/>
    </source>
</evidence>
<name>A0A915DWT0_9BILA</name>
<protein>
    <submittedName>
        <fullName evidence="3">Uncharacterized protein</fullName>
    </submittedName>
</protein>
<dbReference type="AlphaFoldDB" id="A0A915DWT0"/>
<dbReference type="Proteomes" id="UP000887574">
    <property type="component" value="Unplaced"/>
</dbReference>
<evidence type="ECO:0000313" key="2">
    <source>
        <dbReference type="Proteomes" id="UP000887574"/>
    </source>
</evidence>
<organism evidence="2 3">
    <name type="scientific">Ditylenchus dipsaci</name>
    <dbReference type="NCBI Taxonomy" id="166011"/>
    <lineage>
        <taxon>Eukaryota</taxon>
        <taxon>Metazoa</taxon>
        <taxon>Ecdysozoa</taxon>
        <taxon>Nematoda</taxon>
        <taxon>Chromadorea</taxon>
        <taxon>Rhabditida</taxon>
        <taxon>Tylenchina</taxon>
        <taxon>Tylenchomorpha</taxon>
        <taxon>Sphaerularioidea</taxon>
        <taxon>Anguinidae</taxon>
        <taxon>Anguininae</taxon>
        <taxon>Ditylenchus</taxon>
    </lineage>
</organism>